<protein>
    <submittedName>
        <fullName evidence="2">Copper chaperone NosL</fullName>
    </submittedName>
</protein>
<gene>
    <name evidence="2" type="ORF">SAMN02746019_00026790</name>
</gene>
<feature type="chain" id="PRO_5012984893" evidence="1">
    <location>
        <begin position="20"/>
        <end position="152"/>
    </location>
</feature>
<dbReference type="PANTHER" id="PTHR41247:SF1">
    <property type="entry name" value="HTH-TYPE TRANSCRIPTIONAL REPRESSOR YCNK"/>
    <property type="match status" value="1"/>
</dbReference>
<dbReference type="InParanoid" id="A0A212QP53"/>
<dbReference type="Proteomes" id="UP000197025">
    <property type="component" value="Unassembled WGS sequence"/>
</dbReference>
<organism evidence="2 3">
    <name type="scientific">Thermoflexus hugenholtzii JAD2</name>
    <dbReference type="NCBI Taxonomy" id="877466"/>
    <lineage>
        <taxon>Bacteria</taxon>
        <taxon>Bacillati</taxon>
        <taxon>Chloroflexota</taxon>
        <taxon>Thermoflexia</taxon>
        <taxon>Thermoflexales</taxon>
        <taxon>Thermoflexaceae</taxon>
        <taxon>Thermoflexus</taxon>
    </lineage>
</organism>
<sequence>MMRRMVAIALMLAGLVACARPSGPRPPDIVYGKDPCANCGMLINDPRFAAAYVTRNGQARLFDDIGCMIDYQRGHPEDVAAFYVRDFEGGGWIETDRATFVHAPDVPTPMGYGLLAFATRDRAEAFARDHGGQVMDWATARQTVRSPHRHGP</sequence>
<evidence type="ECO:0000256" key="1">
    <source>
        <dbReference type="SAM" id="SignalP"/>
    </source>
</evidence>
<dbReference type="EMBL" id="FYEK01000012">
    <property type="protein sequence ID" value="SNB61149.1"/>
    <property type="molecule type" value="Genomic_DNA"/>
</dbReference>
<dbReference type="SUPFAM" id="SSF160387">
    <property type="entry name" value="NosL/MerB-like"/>
    <property type="match status" value="1"/>
</dbReference>
<name>A0A212QP53_9CHLR</name>
<evidence type="ECO:0000313" key="2">
    <source>
        <dbReference type="EMBL" id="SNB61149.1"/>
    </source>
</evidence>
<accession>A0A212QP53</accession>
<dbReference type="PANTHER" id="PTHR41247">
    <property type="entry name" value="HTH-TYPE TRANSCRIPTIONAL REPRESSOR YCNK"/>
    <property type="match status" value="1"/>
</dbReference>
<keyword evidence="1" id="KW-0732">Signal</keyword>
<feature type="signal peptide" evidence="1">
    <location>
        <begin position="1"/>
        <end position="19"/>
    </location>
</feature>
<dbReference type="AlphaFoldDB" id="A0A212QP53"/>
<evidence type="ECO:0000313" key="3">
    <source>
        <dbReference type="Proteomes" id="UP000197025"/>
    </source>
</evidence>
<dbReference type="Pfam" id="PF05573">
    <property type="entry name" value="NosL"/>
    <property type="match status" value="1"/>
</dbReference>
<dbReference type="InterPro" id="IPR008719">
    <property type="entry name" value="N2O_reductase_NosL"/>
</dbReference>
<reference evidence="3" key="1">
    <citation type="submission" date="2017-06" db="EMBL/GenBank/DDBJ databases">
        <authorList>
            <person name="Varghese N."/>
            <person name="Submissions S."/>
        </authorList>
    </citation>
    <scope>NUCLEOTIDE SEQUENCE [LARGE SCALE GENOMIC DNA]</scope>
    <source>
        <strain evidence="3">JAD2</strain>
    </source>
</reference>
<keyword evidence="3" id="KW-1185">Reference proteome</keyword>
<dbReference type="Gene3D" id="3.30.70.2050">
    <property type="match status" value="1"/>
</dbReference>
<proteinExistence type="predicted"/>
<dbReference type="PROSITE" id="PS51257">
    <property type="entry name" value="PROKAR_LIPOPROTEIN"/>
    <property type="match status" value="1"/>
</dbReference>